<feature type="compositionally biased region" description="Low complexity" evidence="1">
    <location>
        <begin position="245"/>
        <end position="254"/>
    </location>
</feature>
<feature type="region of interest" description="Disordered" evidence="1">
    <location>
        <begin position="242"/>
        <end position="282"/>
    </location>
</feature>
<dbReference type="Proteomes" id="UP000279236">
    <property type="component" value="Unassembled WGS sequence"/>
</dbReference>
<organism evidence="2 3">
    <name type="scientific">Apiotrichum porosum</name>
    <dbReference type="NCBI Taxonomy" id="105984"/>
    <lineage>
        <taxon>Eukaryota</taxon>
        <taxon>Fungi</taxon>
        <taxon>Dikarya</taxon>
        <taxon>Basidiomycota</taxon>
        <taxon>Agaricomycotina</taxon>
        <taxon>Tremellomycetes</taxon>
        <taxon>Trichosporonales</taxon>
        <taxon>Trichosporonaceae</taxon>
        <taxon>Apiotrichum</taxon>
    </lineage>
</organism>
<feature type="compositionally biased region" description="Low complexity" evidence="1">
    <location>
        <begin position="267"/>
        <end position="282"/>
    </location>
</feature>
<sequence length="333" mass="36702">MASTPLLSQFTIYYPQQSSTFKWITKLITAAGGNIAISPTDGKINVILFALPIVDDGAATSTVLHYEYTKLIARFSGREDTHMLSVEWIHFAMAEHLQEHPRESMEPFTMDDTRILLVLRHTHPHKKRRLPLDTPDTSRAATKIVTHGHLPTAAAPNHLSRSAGDIKTTRTAPHKRPNIPQALAIVQNTWSSKQEQHQKKQDGVLRQSLAAKAHLGELPKLPKLPPRHRNLFVTTRDGTFARVVPSSSAPPTSSQTDNHTGPSHGRPPTMSSSSPTGSTATTTMAATVTPNGRASQDWRNALLGNWRPKPKADKPIALEKWILNQKQSLNLSG</sequence>
<name>A0A427XHZ2_9TREE</name>
<dbReference type="RefSeq" id="XP_028473615.1">
    <property type="nucleotide sequence ID" value="XM_028617937.1"/>
</dbReference>
<accession>A0A427XHZ2</accession>
<dbReference type="EMBL" id="RSCE01000012">
    <property type="protein sequence ID" value="RSH78468.1"/>
    <property type="molecule type" value="Genomic_DNA"/>
</dbReference>
<dbReference type="AlphaFoldDB" id="A0A427XHZ2"/>
<protein>
    <recommendedName>
        <fullName evidence="4">BRCT domain-containing protein</fullName>
    </recommendedName>
</protein>
<keyword evidence="3" id="KW-1185">Reference proteome</keyword>
<comment type="caution">
    <text evidence="2">The sequence shown here is derived from an EMBL/GenBank/DDBJ whole genome shotgun (WGS) entry which is preliminary data.</text>
</comment>
<gene>
    <name evidence="2" type="ORF">EHS24_002193</name>
</gene>
<reference evidence="2 3" key="1">
    <citation type="submission" date="2018-11" db="EMBL/GenBank/DDBJ databases">
        <title>Genome sequence of Apiotrichum porosum DSM 27194.</title>
        <authorList>
            <person name="Aliyu H."/>
            <person name="Gorte O."/>
            <person name="Ochsenreither K."/>
        </authorList>
    </citation>
    <scope>NUCLEOTIDE SEQUENCE [LARGE SCALE GENOMIC DNA]</scope>
    <source>
        <strain evidence="2 3">DSM 27194</strain>
    </source>
</reference>
<evidence type="ECO:0008006" key="4">
    <source>
        <dbReference type="Google" id="ProtNLM"/>
    </source>
</evidence>
<evidence type="ECO:0000313" key="2">
    <source>
        <dbReference type="EMBL" id="RSH78468.1"/>
    </source>
</evidence>
<evidence type="ECO:0000256" key="1">
    <source>
        <dbReference type="SAM" id="MobiDB-lite"/>
    </source>
</evidence>
<dbReference type="GeneID" id="39586736"/>
<proteinExistence type="predicted"/>
<evidence type="ECO:0000313" key="3">
    <source>
        <dbReference type="Proteomes" id="UP000279236"/>
    </source>
</evidence>